<protein>
    <submittedName>
        <fullName evidence="4">Uveal autoantigen with coiled-coil domains and ankyrin repeats</fullName>
    </submittedName>
</protein>
<dbReference type="EMBL" id="BLXT01005777">
    <property type="protein sequence ID" value="GFO25891.1"/>
    <property type="molecule type" value="Genomic_DNA"/>
</dbReference>
<evidence type="ECO:0000256" key="2">
    <source>
        <dbReference type="SAM" id="MobiDB-lite"/>
    </source>
</evidence>
<evidence type="ECO:0000256" key="1">
    <source>
        <dbReference type="SAM" id="Coils"/>
    </source>
</evidence>
<accession>A0AAV4C3C7</accession>
<dbReference type="Proteomes" id="UP000735302">
    <property type="component" value="Unassembled WGS sequence"/>
</dbReference>
<comment type="caution">
    <text evidence="4">The sequence shown here is derived from an EMBL/GenBank/DDBJ whole genome shotgun (WGS) entry which is preliminary data.</text>
</comment>
<name>A0AAV4C3C7_9GAST</name>
<feature type="compositionally biased region" description="Polar residues" evidence="2">
    <location>
        <begin position="52"/>
        <end position="61"/>
    </location>
</feature>
<evidence type="ECO:0000313" key="4">
    <source>
        <dbReference type="EMBL" id="GFO25891.1"/>
    </source>
</evidence>
<keyword evidence="3" id="KW-0472">Membrane</keyword>
<gene>
    <name evidence="4" type="ORF">PoB_005239600</name>
</gene>
<keyword evidence="5" id="KW-1185">Reference proteome</keyword>
<feature type="region of interest" description="Disordered" evidence="2">
    <location>
        <begin position="37"/>
        <end position="61"/>
    </location>
</feature>
<dbReference type="AlphaFoldDB" id="A0AAV4C3C7"/>
<proteinExistence type="predicted"/>
<keyword evidence="3" id="KW-0812">Transmembrane</keyword>
<sequence>MVLQGDLSVLVCHLIQIIGSVIFFFCQVKNLQDRLAQPNSLPNGEQGKLRTEGNNNEEGLASTQEIIGLKKQVAKLSSENEEWEKRYVETVNTYRTHLLSAVQGHMDPDVKDALYQIIELRSMEQFC</sequence>
<keyword evidence="3" id="KW-1133">Transmembrane helix</keyword>
<feature type="transmembrane region" description="Helical" evidence="3">
    <location>
        <begin position="7"/>
        <end position="25"/>
    </location>
</feature>
<evidence type="ECO:0000256" key="3">
    <source>
        <dbReference type="SAM" id="Phobius"/>
    </source>
</evidence>
<organism evidence="4 5">
    <name type="scientific">Plakobranchus ocellatus</name>
    <dbReference type="NCBI Taxonomy" id="259542"/>
    <lineage>
        <taxon>Eukaryota</taxon>
        <taxon>Metazoa</taxon>
        <taxon>Spiralia</taxon>
        <taxon>Lophotrochozoa</taxon>
        <taxon>Mollusca</taxon>
        <taxon>Gastropoda</taxon>
        <taxon>Heterobranchia</taxon>
        <taxon>Euthyneura</taxon>
        <taxon>Panpulmonata</taxon>
        <taxon>Sacoglossa</taxon>
        <taxon>Placobranchoidea</taxon>
        <taxon>Plakobranchidae</taxon>
        <taxon>Plakobranchus</taxon>
    </lineage>
</organism>
<reference evidence="4 5" key="1">
    <citation type="journal article" date="2021" name="Elife">
        <title>Chloroplast acquisition without the gene transfer in kleptoplastic sea slugs, Plakobranchus ocellatus.</title>
        <authorList>
            <person name="Maeda T."/>
            <person name="Takahashi S."/>
            <person name="Yoshida T."/>
            <person name="Shimamura S."/>
            <person name="Takaki Y."/>
            <person name="Nagai Y."/>
            <person name="Toyoda A."/>
            <person name="Suzuki Y."/>
            <person name="Arimoto A."/>
            <person name="Ishii H."/>
            <person name="Satoh N."/>
            <person name="Nishiyama T."/>
            <person name="Hasebe M."/>
            <person name="Maruyama T."/>
            <person name="Minagawa J."/>
            <person name="Obokata J."/>
            <person name="Shigenobu S."/>
        </authorList>
    </citation>
    <scope>NUCLEOTIDE SEQUENCE [LARGE SCALE GENOMIC DNA]</scope>
</reference>
<feature type="coiled-coil region" evidence="1">
    <location>
        <begin position="66"/>
        <end position="93"/>
    </location>
</feature>
<keyword evidence="1" id="KW-0175">Coiled coil</keyword>
<evidence type="ECO:0000313" key="5">
    <source>
        <dbReference type="Proteomes" id="UP000735302"/>
    </source>
</evidence>